<dbReference type="EMBL" id="HACG01023563">
    <property type="protein sequence ID" value="CEK70428.1"/>
    <property type="molecule type" value="Transcribed_RNA"/>
</dbReference>
<name>A0A0B6ZPG9_9EUPU</name>
<dbReference type="AlphaFoldDB" id="A0A0B6ZPG9"/>
<feature type="non-terminal residue" evidence="1">
    <location>
        <position position="1"/>
    </location>
</feature>
<evidence type="ECO:0000313" key="1">
    <source>
        <dbReference type="EMBL" id="CEK70428.1"/>
    </source>
</evidence>
<feature type="non-terminal residue" evidence="1">
    <location>
        <position position="137"/>
    </location>
</feature>
<organism evidence="1">
    <name type="scientific">Arion vulgaris</name>
    <dbReference type="NCBI Taxonomy" id="1028688"/>
    <lineage>
        <taxon>Eukaryota</taxon>
        <taxon>Metazoa</taxon>
        <taxon>Spiralia</taxon>
        <taxon>Lophotrochozoa</taxon>
        <taxon>Mollusca</taxon>
        <taxon>Gastropoda</taxon>
        <taxon>Heterobranchia</taxon>
        <taxon>Euthyneura</taxon>
        <taxon>Panpulmonata</taxon>
        <taxon>Eupulmonata</taxon>
        <taxon>Stylommatophora</taxon>
        <taxon>Helicina</taxon>
        <taxon>Arionoidea</taxon>
        <taxon>Arionidae</taxon>
        <taxon>Arion</taxon>
    </lineage>
</organism>
<gene>
    <name evidence="1" type="primary">ORF74093</name>
</gene>
<reference evidence="1" key="1">
    <citation type="submission" date="2014-12" db="EMBL/GenBank/DDBJ databases">
        <title>Insight into the proteome of Arion vulgaris.</title>
        <authorList>
            <person name="Aradska J."/>
            <person name="Bulat T."/>
            <person name="Smidak R."/>
            <person name="Sarate P."/>
            <person name="Gangsoo J."/>
            <person name="Sialana F."/>
            <person name="Bilban M."/>
            <person name="Lubec G."/>
        </authorList>
    </citation>
    <scope>NUCLEOTIDE SEQUENCE</scope>
    <source>
        <tissue evidence="1">Skin</tissue>
    </source>
</reference>
<protein>
    <submittedName>
        <fullName evidence="1">Uncharacterized protein</fullName>
    </submittedName>
</protein>
<proteinExistence type="predicted"/>
<accession>A0A0B6ZPG9</accession>
<sequence>LVLLLTYNFDIIVNALQNTYSNKNMFSVKQEINVDKIDADHFVINGQLELNTSLVRKKDISIYDSNLVKYQDIILQLKILLMAVPVNVGCLFKFLTESVDKETQNRIVVTQIGENMLHVICKKSDQFYNLFHENLQR</sequence>